<organism evidence="1">
    <name type="scientific">Arundo donax</name>
    <name type="common">Giant reed</name>
    <name type="synonym">Donax arundinaceus</name>
    <dbReference type="NCBI Taxonomy" id="35708"/>
    <lineage>
        <taxon>Eukaryota</taxon>
        <taxon>Viridiplantae</taxon>
        <taxon>Streptophyta</taxon>
        <taxon>Embryophyta</taxon>
        <taxon>Tracheophyta</taxon>
        <taxon>Spermatophyta</taxon>
        <taxon>Magnoliopsida</taxon>
        <taxon>Liliopsida</taxon>
        <taxon>Poales</taxon>
        <taxon>Poaceae</taxon>
        <taxon>PACMAD clade</taxon>
        <taxon>Arundinoideae</taxon>
        <taxon>Arundineae</taxon>
        <taxon>Arundo</taxon>
    </lineage>
</organism>
<sequence>MSFTGRGGGASCWTCRELQLHREHVE</sequence>
<protein>
    <submittedName>
        <fullName evidence="1">Uncharacterized protein</fullName>
    </submittedName>
</protein>
<dbReference type="AlphaFoldDB" id="A0A0A9HBI7"/>
<reference evidence="1" key="1">
    <citation type="submission" date="2014-09" db="EMBL/GenBank/DDBJ databases">
        <authorList>
            <person name="Magalhaes I.L.F."/>
            <person name="Oliveira U."/>
            <person name="Santos F.R."/>
            <person name="Vidigal T.H.D.A."/>
            <person name="Brescovit A.D."/>
            <person name="Santos A.J."/>
        </authorList>
    </citation>
    <scope>NUCLEOTIDE SEQUENCE</scope>
    <source>
        <tissue evidence="1">Shoot tissue taken approximately 20 cm above the soil surface</tissue>
    </source>
</reference>
<accession>A0A0A9HBI7</accession>
<dbReference type="EMBL" id="GBRH01165685">
    <property type="protein sequence ID" value="JAE32211.1"/>
    <property type="molecule type" value="Transcribed_RNA"/>
</dbReference>
<reference evidence="1" key="2">
    <citation type="journal article" date="2015" name="Data Brief">
        <title>Shoot transcriptome of the giant reed, Arundo donax.</title>
        <authorList>
            <person name="Barrero R.A."/>
            <person name="Guerrero F.D."/>
            <person name="Moolhuijzen P."/>
            <person name="Goolsby J.A."/>
            <person name="Tidwell J."/>
            <person name="Bellgard S.E."/>
            <person name="Bellgard M.I."/>
        </authorList>
    </citation>
    <scope>NUCLEOTIDE SEQUENCE</scope>
    <source>
        <tissue evidence="1">Shoot tissue taken approximately 20 cm above the soil surface</tissue>
    </source>
</reference>
<proteinExistence type="predicted"/>
<name>A0A0A9HBI7_ARUDO</name>
<evidence type="ECO:0000313" key="1">
    <source>
        <dbReference type="EMBL" id="JAE32211.1"/>
    </source>
</evidence>